<evidence type="ECO:0000313" key="1">
    <source>
        <dbReference type="EMBL" id="EFG80490.1"/>
    </source>
</evidence>
<keyword evidence="2" id="KW-1185">Reference proteome</keyword>
<reference evidence="1 2" key="1">
    <citation type="submission" date="2010-04" db="EMBL/GenBank/DDBJ databases">
        <authorList>
            <person name="Weinstock G."/>
            <person name="Sodergren E."/>
            <person name="Clifton S."/>
            <person name="Fulton L."/>
            <person name="Fulton B."/>
            <person name="Courtney L."/>
            <person name="Fronick C."/>
            <person name="Harrison M."/>
            <person name="Strong C."/>
            <person name="Farmer C."/>
            <person name="Delahaunty K."/>
            <person name="Markovic C."/>
            <person name="Hall O."/>
            <person name="Minx P."/>
            <person name="Tomlinson C."/>
            <person name="Mitreva M."/>
            <person name="Hou S."/>
            <person name="Wollam A."/>
            <person name="Pepin K.H."/>
            <person name="Johnson M."/>
            <person name="Bhonagiri V."/>
            <person name="Zhang X."/>
            <person name="Suruliraj S."/>
            <person name="Warren W."/>
            <person name="Chinwalla A."/>
            <person name="Mardis E.R."/>
            <person name="Wilson R.K."/>
        </authorList>
    </citation>
    <scope>NUCLEOTIDE SEQUENCE [LARGE SCALE GENOMIC DNA]</scope>
    <source>
        <strain evidence="1 2">DSM 20306</strain>
    </source>
</reference>
<organism evidence="1 2">
    <name type="scientific">Corynebacterium ammoniagenes DSM 20306</name>
    <dbReference type="NCBI Taxonomy" id="649754"/>
    <lineage>
        <taxon>Bacteria</taxon>
        <taxon>Bacillati</taxon>
        <taxon>Actinomycetota</taxon>
        <taxon>Actinomycetes</taxon>
        <taxon>Mycobacteriales</taxon>
        <taxon>Corynebacteriaceae</taxon>
        <taxon>Corynebacterium</taxon>
    </lineage>
</organism>
<name>A0ABN0ACV0_CORAM</name>
<dbReference type="Proteomes" id="UP000006015">
    <property type="component" value="Unassembled WGS sequence"/>
</dbReference>
<dbReference type="EMBL" id="ADNS01000031">
    <property type="protein sequence ID" value="EFG80490.1"/>
    <property type="molecule type" value="Genomic_DNA"/>
</dbReference>
<proteinExistence type="predicted"/>
<accession>A0ABN0ACV0</accession>
<evidence type="ECO:0000313" key="2">
    <source>
        <dbReference type="Proteomes" id="UP000006015"/>
    </source>
</evidence>
<protein>
    <submittedName>
        <fullName evidence="1">Uncharacterized protein</fullName>
    </submittedName>
</protein>
<sequence length="44" mass="4832">MLPIINSLIAAGGARNPWSNVAFAGRSTWICSFHKSTLWLLSKD</sequence>
<gene>
    <name evidence="1" type="ORF">HMPREF0281_02584</name>
</gene>
<comment type="caution">
    <text evidence="1">The sequence shown here is derived from an EMBL/GenBank/DDBJ whole genome shotgun (WGS) entry which is preliminary data.</text>
</comment>